<keyword evidence="1" id="KW-0479">Metal-binding</keyword>
<evidence type="ECO:0000313" key="4">
    <source>
        <dbReference type="Proteomes" id="UP000677244"/>
    </source>
</evidence>
<keyword evidence="4" id="KW-1185">Reference proteome</keyword>
<dbReference type="InterPro" id="IPR004360">
    <property type="entry name" value="Glyas_Fos-R_dOase_dom"/>
</dbReference>
<accession>A0ABS3YYJ5</accession>
<dbReference type="CDD" id="cd06587">
    <property type="entry name" value="VOC"/>
    <property type="match status" value="1"/>
</dbReference>
<dbReference type="EMBL" id="JAGHKO010000005">
    <property type="protein sequence ID" value="MBO9202988.1"/>
    <property type="molecule type" value="Genomic_DNA"/>
</dbReference>
<proteinExistence type="predicted"/>
<dbReference type="Gene3D" id="3.10.180.10">
    <property type="entry name" value="2,3-Dihydroxybiphenyl 1,2-Dioxygenase, domain 1"/>
    <property type="match status" value="1"/>
</dbReference>
<evidence type="ECO:0000256" key="1">
    <source>
        <dbReference type="ARBA" id="ARBA00022723"/>
    </source>
</evidence>
<dbReference type="PROSITE" id="PS51819">
    <property type="entry name" value="VOC"/>
    <property type="match status" value="1"/>
</dbReference>
<dbReference type="InterPro" id="IPR029068">
    <property type="entry name" value="Glyas_Bleomycin-R_OHBP_Dase"/>
</dbReference>
<comment type="caution">
    <text evidence="3">The sequence shown here is derived from an EMBL/GenBank/DDBJ whole genome shotgun (WGS) entry which is preliminary data.</text>
</comment>
<evidence type="ECO:0000259" key="2">
    <source>
        <dbReference type="PROSITE" id="PS51819"/>
    </source>
</evidence>
<gene>
    <name evidence="3" type="ORF">J7I42_22040</name>
</gene>
<dbReference type="RefSeq" id="WP_209141045.1">
    <property type="nucleotide sequence ID" value="NZ_JAGHKO010000005.1"/>
</dbReference>
<dbReference type="Proteomes" id="UP000677244">
    <property type="component" value="Unassembled WGS sequence"/>
</dbReference>
<protein>
    <submittedName>
        <fullName evidence="3">VOC family protein</fullName>
    </submittedName>
</protein>
<name>A0ABS3YYJ5_9BACT</name>
<dbReference type="Pfam" id="PF00903">
    <property type="entry name" value="Glyoxalase"/>
    <property type="match status" value="1"/>
</dbReference>
<organism evidence="3 4">
    <name type="scientific">Niastella soli</name>
    <dbReference type="NCBI Taxonomy" id="2821487"/>
    <lineage>
        <taxon>Bacteria</taxon>
        <taxon>Pseudomonadati</taxon>
        <taxon>Bacteroidota</taxon>
        <taxon>Chitinophagia</taxon>
        <taxon>Chitinophagales</taxon>
        <taxon>Chitinophagaceae</taxon>
        <taxon>Niastella</taxon>
    </lineage>
</organism>
<dbReference type="SUPFAM" id="SSF54593">
    <property type="entry name" value="Glyoxalase/Bleomycin resistance protein/Dihydroxybiphenyl dioxygenase"/>
    <property type="match status" value="1"/>
</dbReference>
<dbReference type="InterPro" id="IPR051785">
    <property type="entry name" value="MMCE/EMCE_epimerase"/>
</dbReference>
<reference evidence="3 4" key="1">
    <citation type="submission" date="2021-03" db="EMBL/GenBank/DDBJ databases">
        <title>Assistant Professor.</title>
        <authorList>
            <person name="Huq M.A."/>
        </authorList>
    </citation>
    <scope>NUCLEOTIDE SEQUENCE [LARGE SCALE GENOMIC DNA]</scope>
    <source>
        <strain evidence="3 4">MAH-29</strain>
    </source>
</reference>
<feature type="domain" description="VOC" evidence="2">
    <location>
        <begin position="9"/>
        <end position="130"/>
    </location>
</feature>
<sequence length="141" mass="15470">MNTPSSEKQVVAIRYIVNDMEAAVAFYTGMLGFEVQMHVKDAFASLTMGDLQLFINQPGAGGAGQAMPDGTIPAPGGWNRFQIQVKNLDSVYEKLKEKGARFRNQIVTGVGGKQVLLEDPSGNLIELFQPAPRQETSYKYK</sequence>
<evidence type="ECO:0000313" key="3">
    <source>
        <dbReference type="EMBL" id="MBO9202988.1"/>
    </source>
</evidence>
<dbReference type="PANTHER" id="PTHR43048">
    <property type="entry name" value="METHYLMALONYL-COA EPIMERASE"/>
    <property type="match status" value="1"/>
</dbReference>
<dbReference type="InterPro" id="IPR037523">
    <property type="entry name" value="VOC_core"/>
</dbReference>
<dbReference type="PANTHER" id="PTHR43048:SF3">
    <property type="entry name" value="METHYLMALONYL-COA EPIMERASE, MITOCHONDRIAL"/>
    <property type="match status" value="1"/>
</dbReference>